<dbReference type="SUPFAM" id="SSF53335">
    <property type="entry name" value="S-adenosyl-L-methionine-dependent methyltransferases"/>
    <property type="match status" value="1"/>
</dbReference>
<dbReference type="EMBL" id="CP071517">
    <property type="protein sequence ID" value="QSX74698.1"/>
    <property type="molecule type" value="Genomic_DNA"/>
</dbReference>
<evidence type="ECO:0000259" key="1">
    <source>
        <dbReference type="Pfam" id="PF05050"/>
    </source>
</evidence>
<dbReference type="Gene3D" id="3.40.50.150">
    <property type="entry name" value="Vaccinia Virus protein VP39"/>
    <property type="match status" value="1"/>
</dbReference>
<organism evidence="2 3">
    <name type="scientific">Lysobacter arenosi</name>
    <dbReference type="NCBI Taxonomy" id="2795387"/>
    <lineage>
        <taxon>Bacteria</taxon>
        <taxon>Pseudomonadati</taxon>
        <taxon>Pseudomonadota</taxon>
        <taxon>Gammaproteobacteria</taxon>
        <taxon>Lysobacterales</taxon>
        <taxon>Lysobacteraceae</taxon>
        <taxon>Lysobacter</taxon>
    </lineage>
</organism>
<evidence type="ECO:0000313" key="3">
    <source>
        <dbReference type="Proteomes" id="UP000663400"/>
    </source>
</evidence>
<dbReference type="Pfam" id="PF05050">
    <property type="entry name" value="Methyltransf_21"/>
    <property type="match status" value="1"/>
</dbReference>
<dbReference type="Proteomes" id="UP000663400">
    <property type="component" value="Chromosome"/>
</dbReference>
<evidence type="ECO:0000313" key="2">
    <source>
        <dbReference type="EMBL" id="QSX74698.1"/>
    </source>
</evidence>
<reference evidence="2 3" key="1">
    <citation type="submission" date="2021-02" db="EMBL/GenBank/DDBJ databases">
        <title>Lysobacter arenosi sp. nov., isolated from soil of gangwondo yeongwol, south Korea.</title>
        <authorList>
            <person name="Kim K.R."/>
            <person name="Kim K.H."/>
            <person name="Jeon C.O."/>
        </authorList>
    </citation>
    <scope>NUCLEOTIDE SEQUENCE [LARGE SCALE GENOMIC DNA]</scope>
    <source>
        <strain evidence="2 3">R7</strain>
    </source>
</reference>
<feature type="domain" description="Methyltransferase FkbM" evidence="1">
    <location>
        <begin position="73"/>
        <end position="205"/>
    </location>
</feature>
<sequence length="251" mass="27688">MDTPALSLDGVQRLWKSRYGITASVSLDSLVARSLHNYGEWVEQELDLLSGLVQDGHSVLEFGGEYGAHALWLSRTVGEKGQVHVAEPRRLEFQQLCANVALNGLVNVHTHSVWLGRETATTRLLDARPSRNGNDGERVRCASVDSLGLDALNLIKVNLPGTLVALLQGADETVRRFRPTIYVRLGGIEQAAAEVKALKDAGYRCWSHLPYLYSADNHAGNSDNQFPGMVHQNVIAAPIEARLEFDRLREI</sequence>
<dbReference type="InterPro" id="IPR029063">
    <property type="entry name" value="SAM-dependent_MTases_sf"/>
</dbReference>
<dbReference type="RefSeq" id="WP_200608870.1">
    <property type="nucleotide sequence ID" value="NZ_CP071517.1"/>
</dbReference>
<proteinExistence type="predicted"/>
<gene>
    <name evidence="2" type="ORF">HIV01_016240</name>
</gene>
<protein>
    <recommendedName>
        <fullName evidence="1">Methyltransferase FkbM domain-containing protein</fullName>
    </recommendedName>
</protein>
<keyword evidence="3" id="KW-1185">Reference proteome</keyword>
<name>A0ABX7RB12_9GAMM</name>
<accession>A0ABX7RB12</accession>
<dbReference type="InterPro" id="IPR006342">
    <property type="entry name" value="FkbM_mtfrase"/>
</dbReference>